<gene>
    <name evidence="1" type="ORF">BDN72DRAFT_207308</name>
</gene>
<accession>A0ACD3AK56</accession>
<sequence>MRTSSVTSLSPFPHLPEDLEREIFEVTARHSRPDAITLSTLSKTLRSWIISILFESAFFANELPHPKPQELFVRYGHCIRHLALCIFSPEDVEYLAYTPNVVDLAVCGGMGDLPVLPALAEYVSKMPLRRLHIDISLLGPLAGSVPVEHHWQKITHFDGSTCMKSWTTPWPEFLISLPQLTHLSVRDGCSYQTIQSILAECKTLQVLVLRKMWFYGYGCTANRRVVFVPDEHSEMDPNGYLKATKDRHWCGDDRVVVVDCGLDYLRSWQVGLKGEEEMWAIAERIVGQRKQESDGS</sequence>
<proteinExistence type="predicted"/>
<dbReference type="EMBL" id="ML208443">
    <property type="protein sequence ID" value="TFK65257.1"/>
    <property type="molecule type" value="Genomic_DNA"/>
</dbReference>
<organism evidence="1 2">
    <name type="scientific">Pluteus cervinus</name>
    <dbReference type="NCBI Taxonomy" id="181527"/>
    <lineage>
        <taxon>Eukaryota</taxon>
        <taxon>Fungi</taxon>
        <taxon>Dikarya</taxon>
        <taxon>Basidiomycota</taxon>
        <taxon>Agaricomycotina</taxon>
        <taxon>Agaricomycetes</taxon>
        <taxon>Agaricomycetidae</taxon>
        <taxon>Agaricales</taxon>
        <taxon>Pluteineae</taxon>
        <taxon>Pluteaceae</taxon>
        <taxon>Pluteus</taxon>
    </lineage>
</organism>
<name>A0ACD3AK56_9AGAR</name>
<evidence type="ECO:0000313" key="2">
    <source>
        <dbReference type="Proteomes" id="UP000308600"/>
    </source>
</evidence>
<dbReference type="Proteomes" id="UP000308600">
    <property type="component" value="Unassembled WGS sequence"/>
</dbReference>
<keyword evidence="2" id="KW-1185">Reference proteome</keyword>
<reference evidence="1 2" key="1">
    <citation type="journal article" date="2019" name="Nat. Ecol. Evol.">
        <title>Megaphylogeny resolves global patterns of mushroom evolution.</title>
        <authorList>
            <person name="Varga T."/>
            <person name="Krizsan K."/>
            <person name="Foldi C."/>
            <person name="Dima B."/>
            <person name="Sanchez-Garcia M."/>
            <person name="Sanchez-Ramirez S."/>
            <person name="Szollosi G.J."/>
            <person name="Szarkandi J.G."/>
            <person name="Papp V."/>
            <person name="Albert L."/>
            <person name="Andreopoulos W."/>
            <person name="Angelini C."/>
            <person name="Antonin V."/>
            <person name="Barry K.W."/>
            <person name="Bougher N.L."/>
            <person name="Buchanan P."/>
            <person name="Buyck B."/>
            <person name="Bense V."/>
            <person name="Catcheside P."/>
            <person name="Chovatia M."/>
            <person name="Cooper J."/>
            <person name="Damon W."/>
            <person name="Desjardin D."/>
            <person name="Finy P."/>
            <person name="Geml J."/>
            <person name="Haridas S."/>
            <person name="Hughes K."/>
            <person name="Justo A."/>
            <person name="Karasinski D."/>
            <person name="Kautmanova I."/>
            <person name="Kiss B."/>
            <person name="Kocsube S."/>
            <person name="Kotiranta H."/>
            <person name="LaButti K.M."/>
            <person name="Lechner B.E."/>
            <person name="Liimatainen K."/>
            <person name="Lipzen A."/>
            <person name="Lukacs Z."/>
            <person name="Mihaltcheva S."/>
            <person name="Morgado L.N."/>
            <person name="Niskanen T."/>
            <person name="Noordeloos M.E."/>
            <person name="Ohm R.A."/>
            <person name="Ortiz-Santana B."/>
            <person name="Ovrebo C."/>
            <person name="Racz N."/>
            <person name="Riley R."/>
            <person name="Savchenko A."/>
            <person name="Shiryaev A."/>
            <person name="Soop K."/>
            <person name="Spirin V."/>
            <person name="Szebenyi C."/>
            <person name="Tomsovsky M."/>
            <person name="Tulloss R.E."/>
            <person name="Uehling J."/>
            <person name="Grigoriev I.V."/>
            <person name="Vagvolgyi C."/>
            <person name="Papp T."/>
            <person name="Martin F.M."/>
            <person name="Miettinen O."/>
            <person name="Hibbett D.S."/>
            <person name="Nagy L.G."/>
        </authorList>
    </citation>
    <scope>NUCLEOTIDE SEQUENCE [LARGE SCALE GENOMIC DNA]</scope>
    <source>
        <strain evidence="1 2">NL-1719</strain>
    </source>
</reference>
<protein>
    <submittedName>
        <fullName evidence="1">Uncharacterized protein</fullName>
    </submittedName>
</protein>
<evidence type="ECO:0000313" key="1">
    <source>
        <dbReference type="EMBL" id="TFK65257.1"/>
    </source>
</evidence>